<gene>
    <name evidence="3" type="ORF">HU200_045137</name>
</gene>
<accession>A0A835B7T6</accession>
<dbReference type="OrthoDB" id="659248at2759"/>
<dbReference type="PANTHER" id="PTHR31625">
    <property type="match status" value="1"/>
</dbReference>
<evidence type="ECO:0000256" key="1">
    <source>
        <dbReference type="ARBA" id="ARBA00022679"/>
    </source>
</evidence>
<protein>
    <submittedName>
        <fullName evidence="3">Uncharacterized protein</fullName>
    </submittedName>
</protein>
<keyword evidence="2" id="KW-0012">Acyltransferase</keyword>
<keyword evidence="4" id="KW-1185">Reference proteome</keyword>
<dbReference type="GO" id="GO:0016747">
    <property type="term" value="F:acyltransferase activity, transferring groups other than amino-acyl groups"/>
    <property type="evidence" value="ECO:0007669"/>
    <property type="project" value="UniProtKB-ARBA"/>
</dbReference>
<dbReference type="InterPro" id="IPR051504">
    <property type="entry name" value="Plant_metabolite_acyltrans"/>
</dbReference>
<proteinExistence type="predicted"/>
<dbReference type="InterPro" id="IPR023213">
    <property type="entry name" value="CAT-like_dom_sf"/>
</dbReference>
<evidence type="ECO:0000313" key="4">
    <source>
        <dbReference type="Proteomes" id="UP000636709"/>
    </source>
</evidence>
<dbReference type="Pfam" id="PF02458">
    <property type="entry name" value="Transferase"/>
    <property type="match status" value="1"/>
</dbReference>
<comment type="caution">
    <text evidence="3">The sequence shown here is derived from an EMBL/GenBank/DDBJ whole genome shotgun (WGS) entry which is preliminary data.</text>
</comment>
<keyword evidence="1" id="KW-0808">Transferase</keyword>
<dbReference type="Proteomes" id="UP000636709">
    <property type="component" value="Unassembled WGS sequence"/>
</dbReference>
<sequence>MSSRVRVVGVSHVLPATGADGAAGSPLLPDDHLLKLSFMDCLFVAVVPMQRLFFYQGPSVPAFPCVVHSLRSSLAAVLRHFLPLAGKLAYYPPSSAAAGSGLVVDCSPDAVSPGVSFVEAQFAGTIADMRRVASGEEHDPEALARLGPELEAGRLPAPVLAVQVTRPADDHGHGGVVVGVSIHHAVADGHSVWQFMRAWSAVSRSSQGLVPRPTFDRAVIRHPEADELAIKFLRTFAPASAYVRSSRPTLDLDQRRRSFLIRPDQIQSVKQRIMEQSVAIGKQLDKHQAPTSRCRRSCGRPSCAPRRGGGGDDDDDTCYFLVPVDCRRSLPGVGEGYFGNCLSLSFARAAARDLMRSDAGMAHAAAAIREVARETVASPLRGAERWAEAYAGMPRESFTPSGSSNRFMAYETDMGWGAPTQVELVSLVRKRMVLLLGAPNGAVQVTVALDHAHMDRFAANFLQV</sequence>
<evidence type="ECO:0000313" key="3">
    <source>
        <dbReference type="EMBL" id="KAF8681706.1"/>
    </source>
</evidence>
<organism evidence="3 4">
    <name type="scientific">Digitaria exilis</name>
    <dbReference type="NCBI Taxonomy" id="1010633"/>
    <lineage>
        <taxon>Eukaryota</taxon>
        <taxon>Viridiplantae</taxon>
        <taxon>Streptophyta</taxon>
        <taxon>Embryophyta</taxon>
        <taxon>Tracheophyta</taxon>
        <taxon>Spermatophyta</taxon>
        <taxon>Magnoliopsida</taxon>
        <taxon>Liliopsida</taxon>
        <taxon>Poales</taxon>
        <taxon>Poaceae</taxon>
        <taxon>PACMAD clade</taxon>
        <taxon>Panicoideae</taxon>
        <taxon>Panicodae</taxon>
        <taxon>Paniceae</taxon>
        <taxon>Anthephorinae</taxon>
        <taxon>Digitaria</taxon>
    </lineage>
</organism>
<dbReference type="AlphaFoldDB" id="A0A835B7T6"/>
<dbReference type="EMBL" id="JACEFO010002109">
    <property type="protein sequence ID" value="KAF8681706.1"/>
    <property type="molecule type" value="Genomic_DNA"/>
</dbReference>
<name>A0A835B7T6_9POAL</name>
<reference evidence="3" key="1">
    <citation type="submission" date="2020-07" db="EMBL/GenBank/DDBJ databases">
        <title>Genome sequence and genetic diversity analysis of an under-domesticated orphan crop, white fonio (Digitaria exilis).</title>
        <authorList>
            <person name="Bennetzen J.L."/>
            <person name="Chen S."/>
            <person name="Ma X."/>
            <person name="Wang X."/>
            <person name="Yssel A.E.J."/>
            <person name="Chaluvadi S.R."/>
            <person name="Johnson M."/>
            <person name="Gangashetty P."/>
            <person name="Hamidou F."/>
            <person name="Sanogo M.D."/>
            <person name="Zwaenepoel A."/>
            <person name="Wallace J."/>
            <person name="Van De Peer Y."/>
            <person name="Van Deynze A."/>
        </authorList>
    </citation>
    <scope>NUCLEOTIDE SEQUENCE</scope>
    <source>
        <tissue evidence="3">Leaves</tissue>
    </source>
</reference>
<dbReference type="Gene3D" id="3.30.559.10">
    <property type="entry name" value="Chloramphenicol acetyltransferase-like domain"/>
    <property type="match status" value="2"/>
</dbReference>
<evidence type="ECO:0000256" key="2">
    <source>
        <dbReference type="ARBA" id="ARBA00023315"/>
    </source>
</evidence>